<dbReference type="Pfam" id="PF10996">
    <property type="entry name" value="Beta-Casp"/>
    <property type="match status" value="1"/>
</dbReference>
<dbReference type="SUPFAM" id="SSF56281">
    <property type="entry name" value="Metallo-hydrolase/oxidoreductase"/>
    <property type="match status" value="1"/>
</dbReference>
<dbReference type="Proteomes" id="UP000278627">
    <property type="component" value="Unassembled WGS sequence"/>
</dbReference>
<dbReference type="GO" id="GO:0032039">
    <property type="term" value="C:integrator complex"/>
    <property type="evidence" value="ECO:0007669"/>
    <property type="project" value="InterPro"/>
</dbReference>
<dbReference type="InterPro" id="IPR022712">
    <property type="entry name" value="Beta_Casp"/>
</dbReference>
<comment type="similarity">
    <text evidence="3">Belongs to the metallo-beta-lactamase superfamily. RNA-metabolizing metallo-beta-lactamase-like family. INTS9 subfamily.</text>
</comment>
<evidence type="ECO:0000256" key="4">
    <source>
        <dbReference type="ARBA" id="ARBA00022490"/>
    </source>
</evidence>
<dbReference type="GO" id="GO:0034472">
    <property type="term" value="P:snRNA 3'-end processing"/>
    <property type="evidence" value="ECO:0007669"/>
    <property type="project" value="TreeGrafter"/>
</dbReference>
<evidence type="ECO:0000313" key="7">
    <source>
        <dbReference type="EMBL" id="VDN92058.1"/>
    </source>
</evidence>
<evidence type="ECO:0000256" key="3">
    <source>
        <dbReference type="ARBA" id="ARBA00006861"/>
    </source>
</evidence>
<dbReference type="InterPro" id="IPR027074">
    <property type="entry name" value="Integrator_9su"/>
</dbReference>
<dbReference type="GO" id="GO:0005737">
    <property type="term" value="C:cytoplasm"/>
    <property type="evidence" value="ECO:0007669"/>
    <property type="project" value="UniProtKB-SubCell"/>
</dbReference>
<evidence type="ECO:0000256" key="5">
    <source>
        <dbReference type="ARBA" id="ARBA00023242"/>
    </source>
</evidence>
<dbReference type="STRING" id="6280.A0A0N4TQN0"/>
<dbReference type="Pfam" id="PF16661">
    <property type="entry name" value="Lactamase_B_6"/>
    <property type="match status" value="1"/>
</dbReference>
<evidence type="ECO:0000259" key="6">
    <source>
        <dbReference type="SMART" id="SM01027"/>
    </source>
</evidence>
<comment type="subcellular location">
    <subcellularLocation>
        <location evidence="2">Cytoplasm</location>
    </subcellularLocation>
    <subcellularLocation>
        <location evidence="1">Nucleus</location>
    </subcellularLocation>
</comment>
<name>A0A0N4TQN0_BRUPA</name>
<evidence type="ECO:0000256" key="1">
    <source>
        <dbReference type="ARBA" id="ARBA00004123"/>
    </source>
</evidence>
<evidence type="ECO:0000313" key="8">
    <source>
        <dbReference type="Proteomes" id="UP000278627"/>
    </source>
</evidence>
<feature type="domain" description="Beta-Casp" evidence="6">
    <location>
        <begin position="332"/>
        <end position="457"/>
    </location>
</feature>
<organism evidence="9">
    <name type="scientific">Brugia pahangi</name>
    <name type="common">Filarial nematode worm</name>
    <dbReference type="NCBI Taxonomy" id="6280"/>
    <lineage>
        <taxon>Eukaryota</taxon>
        <taxon>Metazoa</taxon>
        <taxon>Ecdysozoa</taxon>
        <taxon>Nematoda</taxon>
        <taxon>Chromadorea</taxon>
        <taxon>Rhabditida</taxon>
        <taxon>Spirurina</taxon>
        <taxon>Spiruromorpha</taxon>
        <taxon>Filarioidea</taxon>
        <taxon>Onchocercidae</taxon>
        <taxon>Brugia</taxon>
    </lineage>
</organism>
<dbReference type="WBParaSite" id="BPAG_0001091001-mRNA-1">
    <property type="protein sequence ID" value="BPAG_0001091001-mRNA-1"/>
    <property type="gene ID" value="BPAG_0001091001"/>
</dbReference>
<keyword evidence="5" id="KW-0539">Nucleus</keyword>
<dbReference type="SMART" id="SM01027">
    <property type="entry name" value="Beta-Casp"/>
    <property type="match status" value="1"/>
</dbReference>
<gene>
    <name evidence="7" type="ORF">BPAG_LOCUS10872</name>
</gene>
<evidence type="ECO:0000256" key="2">
    <source>
        <dbReference type="ARBA" id="ARBA00004496"/>
    </source>
</evidence>
<dbReference type="Gene3D" id="3.40.50.10890">
    <property type="match status" value="1"/>
</dbReference>
<reference evidence="9" key="1">
    <citation type="submission" date="2017-02" db="UniProtKB">
        <authorList>
            <consortium name="WormBaseParasite"/>
        </authorList>
    </citation>
    <scope>IDENTIFICATION</scope>
</reference>
<dbReference type="InterPro" id="IPR036866">
    <property type="entry name" value="RibonucZ/Hydroxyglut_hydro"/>
</dbReference>
<dbReference type="InterPro" id="IPR001279">
    <property type="entry name" value="Metallo-B-lactamas"/>
</dbReference>
<keyword evidence="8" id="KW-1185">Reference proteome</keyword>
<dbReference type="Gene3D" id="3.60.15.10">
    <property type="entry name" value="Ribonuclease Z/Hydroxyacylglutathione hydrolase-like"/>
    <property type="match status" value="1"/>
</dbReference>
<proteinExistence type="inferred from homology"/>
<dbReference type="PANTHER" id="PTHR46094">
    <property type="entry name" value="INTEGRATOR COMPLEX SUBUNIT 9"/>
    <property type="match status" value="1"/>
</dbReference>
<reference evidence="7 8" key="2">
    <citation type="submission" date="2018-11" db="EMBL/GenBank/DDBJ databases">
        <authorList>
            <consortium name="Pathogen Informatics"/>
        </authorList>
    </citation>
    <scope>NUCLEOTIDE SEQUENCE [LARGE SCALE GENOMIC DNA]</scope>
</reference>
<dbReference type="AlphaFoldDB" id="A0A0N4TQN0"/>
<dbReference type="EMBL" id="UZAD01013203">
    <property type="protein sequence ID" value="VDN92058.1"/>
    <property type="molecule type" value="Genomic_DNA"/>
</dbReference>
<sequence length="668" mass="75510">MELIPLSPQPYRPCLLLKWSSACILLDCAVDMDALSSFLPAALCKSKLFSNLPMYPKNAPKYCLKRHGEHVLIDGPFEVHPAQICSTSMDFVDAILVSNWMSLLALPFFTEETKFTGVVYATDPTLQLGRLVMEELLDFFDRVDREEQDYSWKKPALFMSFPNVPTSDPREWRPFYSREQMENCLAKVQRVSFRESINIHGAATVAAYSSGYSIGSCNWIVRTEHEKIGYLSATSSRNSHTKPVQWDQLRGCDALILTSICRFPEHSPETSIKVLLFNCVYHLLYIDISRQIIVITPPLGFKFKVCHAFAVIADTLKRNGSVLMPICPTGILYDLLEVISMQLDQHDVPVDVPVYFISPVAESTLAYSNIYAEWLSEKKQSMVNIPEEPFKHGLTSRNGRLKVYDNIYGDFCRQMRTPCVIFTGHPSLRIGNAVHFLEMWGNDSKNALIMTDPDYPIQNVYGPYEKLSIRAFFFPIETRLDFSQLNPSILPDLAPKLLVMPEVYTQPPPNSSQRTDFVVAYNARATFRYGDTFTIPSTAKTKRVRLHPDTLRCIELRGHYDHGDIGLSSLKGFLSVYDNILELNPDMNSKIRNVCVGKLSAETFAQALGKMNLKYSRSEINGDVCFTCDTLNASVCIKNGGFRTVISSSSRENRQLLSKAVAVCLKTL</sequence>
<keyword evidence="4" id="KW-0963">Cytoplasm</keyword>
<protein>
    <submittedName>
        <fullName evidence="9">Beta-Casp domain-containing protein</fullName>
    </submittedName>
</protein>
<dbReference type="PANTHER" id="PTHR46094:SF1">
    <property type="entry name" value="INTEGRATOR COMPLEX SUBUNIT 9"/>
    <property type="match status" value="1"/>
</dbReference>
<evidence type="ECO:0000313" key="9">
    <source>
        <dbReference type="WBParaSite" id="BPAG_0001091001-mRNA-1"/>
    </source>
</evidence>
<accession>A0A0N4TQN0</accession>